<comment type="subcellular location">
    <subcellularLocation>
        <location evidence="1 7">Cytoplasm</location>
    </subcellularLocation>
</comment>
<dbReference type="NCBIfam" id="TIGR01662">
    <property type="entry name" value="HAD-SF-IIIA"/>
    <property type="match status" value="1"/>
</dbReference>
<accession>A0ABU1D4E1</accession>
<evidence type="ECO:0000256" key="4">
    <source>
        <dbReference type="ARBA" id="ARBA00022801"/>
    </source>
</evidence>
<evidence type="ECO:0000256" key="3">
    <source>
        <dbReference type="ARBA" id="ARBA00022723"/>
    </source>
</evidence>
<dbReference type="SUPFAM" id="SSF56784">
    <property type="entry name" value="HAD-like"/>
    <property type="match status" value="1"/>
</dbReference>
<proteinExistence type="inferred from homology"/>
<evidence type="ECO:0000256" key="7">
    <source>
        <dbReference type="PIRNR" id="PIRNR004682"/>
    </source>
</evidence>
<evidence type="ECO:0000256" key="5">
    <source>
        <dbReference type="ARBA" id="ARBA00023277"/>
    </source>
</evidence>
<dbReference type="InterPro" id="IPR006543">
    <property type="entry name" value="Histidinol-phos"/>
</dbReference>
<dbReference type="Proteomes" id="UP001232156">
    <property type="component" value="Unassembled WGS sequence"/>
</dbReference>
<keyword evidence="3" id="KW-0479">Metal-binding</keyword>
<dbReference type="GO" id="GO:0034200">
    <property type="term" value="F:D-glycero-beta-D-manno-heptose 1,7-bisphosphate 7-phosphatase activity"/>
    <property type="evidence" value="ECO:0007669"/>
    <property type="project" value="UniProtKB-EC"/>
</dbReference>
<evidence type="ECO:0000313" key="8">
    <source>
        <dbReference type="EMBL" id="MDR4125289.1"/>
    </source>
</evidence>
<evidence type="ECO:0000256" key="6">
    <source>
        <dbReference type="ARBA" id="ARBA00031828"/>
    </source>
</evidence>
<protein>
    <recommendedName>
        <fullName evidence="6 7">D,D-heptose 1,7-bisphosphate phosphatase</fullName>
        <ecNumber evidence="7">3.1.3.-</ecNumber>
    </recommendedName>
</protein>
<keyword evidence="9" id="KW-1185">Reference proteome</keyword>
<comment type="similarity">
    <text evidence="7">Belongs to the gmhB family.</text>
</comment>
<dbReference type="Gene3D" id="3.40.50.1000">
    <property type="entry name" value="HAD superfamily/HAD-like"/>
    <property type="match status" value="1"/>
</dbReference>
<comment type="caution">
    <text evidence="8">The sequence shown here is derived from an EMBL/GenBank/DDBJ whole genome shotgun (WGS) entry which is preliminary data.</text>
</comment>
<dbReference type="InterPro" id="IPR004446">
    <property type="entry name" value="Heptose_bisP_phosphatase"/>
</dbReference>
<evidence type="ECO:0000313" key="9">
    <source>
        <dbReference type="Proteomes" id="UP001232156"/>
    </source>
</evidence>
<dbReference type="InterPro" id="IPR006549">
    <property type="entry name" value="HAD-SF_hydro_IIIA"/>
</dbReference>
<dbReference type="CDD" id="cd07503">
    <property type="entry name" value="HAD_HisB-N"/>
    <property type="match status" value="1"/>
</dbReference>
<dbReference type="NCBIfam" id="TIGR01656">
    <property type="entry name" value="Histidinol-ppas"/>
    <property type="match status" value="1"/>
</dbReference>
<keyword evidence="5 7" id="KW-0119">Carbohydrate metabolism</keyword>
<gene>
    <name evidence="8" type="primary">gmhB</name>
    <name evidence="8" type="ORF">Q8947_04735</name>
</gene>
<dbReference type="EC" id="3.1.3.-" evidence="7"/>
<dbReference type="PIRSF" id="PIRSF004682">
    <property type="entry name" value="GmhB"/>
    <property type="match status" value="1"/>
</dbReference>
<dbReference type="NCBIfam" id="NF006506">
    <property type="entry name" value="PRK08942.1"/>
    <property type="match status" value="1"/>
</dbReference>
<sequence>MKLAILDRDGVINEDSDAFIKSPEEWQAIPGSLDAIARLSRAGWRVVVATNQSGLARGLFSMDTLNAIHARMRRELADAGGFVDAIFICPHGPDDGCRCRKPAPGLFEDIASRYDTSLQGVPAVGDSLRDLQAATALGCTPWLVRTGKGPRTLQAGGLPAGTRVCDSLSAVVDELLAGD</sequence>
<dbReference type="InterPro" id="IPR036412">
    <property type="entry name" value="HAD-like_sf"/>
</dbReference>
<dbReference type="EMBL" id="JAUZQE010000007">
    <property type="protein sequence ID" value="MDR4125289.1"/>
    <property type="molecule type" value="Genomic_DNA"/>
</dbReference>
<evidence type="ECO:0000256" key="2">
    <source>
        <dbReference type="ARBA" id="ARBA00022490"/>
    </source>
</evidence>
<reference evidence="8 9" key="1">
    <citation type="submission" date="2023-08" db="EMBL/GenBank/DDBJ databases">
        <title>Alcaligenaceae gen. nov., a novel taxon isolated from the sludge of Yixing Pesticide Factory.</title>
        <authorList>
            <person name="Ruan L."/>
        </authorList>
    </citation>
    <scope>NUCLEOTIDE SEQUENCE [LARGE SCALE GENOMIC DNA]</scope>
    <source>
        <strain evidence="8 9">LG-2</strain>
    </source>
</reference>
<keyword evidence="4 7" id="KW-0378">Hydrolase</keyword>
<evidence type="ECO:0000256" key="1">
    <source>
        <dbReference type="ARBA" id="ARBA00004496"/>
    </source>
</evidence>
<dbReference type="PANTHER" id="PTHR42891:SF1">
    <property type="entry name" value="D-GLYCERO-BETA-D-MANNO-HEPTOSE-1,7-BISPHOSPHATE 7-PHOSPHATASE"/>
    <property type="match status" value="1"/>
</dbReference>
<organism evidence="8 9">
    <name type="scientific">Yanghanlia caeni</name>
    <dbReference type="NCBI Taxonomy" id="3064283"/>
    <lineage>
        <taxon>Bacteria</taxon>
        <taxon>Pseudomonadati</taxon>
        <taxon>Pseudomonadota</taxon>
        <taxon>Betaproteobacteria</taxon>
        <taxon>Burkholderiales</taxon>
        <taxon>Alcaligenaceae</taxon>
        <taxon>Yanghanlia</taxon>
    </lineage>
</organism>
<keyword evidence="2 7" id="KW-0963">Cytoplasm</keyword>
<name>A0ABU1D4E1_9BURK</name>
<dbReference type="PANTHER" id="PTHR42891">
    <property type="entry name" value="D-GLYCERO-BETA-D-MANNO-HEPTOSE-1,7-BISPHOSPHATE 7-PHOSPHATASE"/>
    <property type="match status" value="1"/>
</dbReference>
<dbReference type="InterPro" id="IPR023214">
    <property type="entry name" value="HAD_sf"/>
</dbReference>
<dbReference type="Pfam" id="PF13242">
    <property type="entry name" value="Hydrolase_like"/>
    <property type="match status" value="1"/>
</dbReference>